<proteinExistence type="predicted"/>
<reference evidence="1 2" key="1">
    <citation type="submission" date="2024-01" db="EMBL/GenBank/DDBJ databases">
        <title>Genome insights into Plantactinospora veratri sp. nov.</title>
        <authorList>
            <person name="Wang L."/>
        </authorList>
    </citation>
    <scope>NUCLEOTIDE SEQUENCE [LARGE SCALE GENOMIC DNA]</scope>
    <source>
        <strain evidence="1 2">NEAU-FHS4</strain>
    </source>
</reference>
<name>A0ABU7SJE5_9ACTN</name>
<keyword evidence="2" id="KW-1185">Reference proteome</keyword>
<sequence>MGRWLAVGSGAGVLLLVGVVSLVRLVANQAVHPGTDVVLPPTSTQSAYVRPGEILEQLLKAQGEALVRGDEQGWLAPLDPDNAQLREAYRSQFTSLRALRVSSWQAKPMVRPLLKLGEERDTEVIVSYCLAVPKCPPARVVDPEAPRLIQVMTVRWGPDEQTVTITGSRAPDRDRYSSRPLPWEAGGLTFREGRRVIVAAPPGETKRLAEAVAAGDQAASVVDRYSRLAGRETPERYIVFLAGTKEWRTWLGGDSPQWSAGYAYNNNKMPSNVVLRMDTMDDRAEVLETLRHEFGHVITAPARDAIFGGSHQWLVEGIAEYIQSGGKLPRRAELSEARAHLRGGEWRGSVRLPSLGFTSAESEVHAFYQINHVTMTCVASRHGEAKLFRWWYEMVARGSEDYDQATRKTLGESMEALDRACVSYLRRAVG</sequence>
<evidence type="ECO:0008006" key="3">
    <source>
        <dbReference type="Google" id="ProtNLM"/>
    </source>
</evidence>
<accession>A0ABU7SJE5</accession>
<evidence type="ECO:0000313" key="1">
    <source>
        <dbReference type="EMBL" id="MEE6310029.1"/>
    </source>
</evidence>
<evidence type="ECO:0000313" key="2">
    <source>
        <dbReference type="Proteomes" id="UP001339911"/>
    </source>
</evidence>
<gene>
    <name evidence="1" type="ORF">V1634_24655</name>
</gene>
<dbReference type="RefSeq" id="WP_331210250.1">
    <property type="nucleotide sequence ID" value="NZ_JAZGQL010000020.1"/>
</dbReference>
<comment type="caution">
    <text evidence="1">The sequence shown here is derived from an EMBL/GenBank/DDBJ whole genome shotgun (WGS) entry which is preliminary data.</text>
</comment>
<dbReference type="Proteomes" id="UP001339911">
    <property type="component" value="Unassembled WGS sequence"/>
</dbReference>
<dbReference type="EMBL" id="JAZGQL010000020">
    <property type="protein sequence ID" value="MEE6310029.1"/>
    <property type="molecule type" value="Genomic_DNA"/>
</dbReference>
<organism evidence="1 2">
    <name type="scientific">Plantactinospora veratri</name>
    <dbReference type="NCBI Taxonomy" id="1436122"/>
    <lineage>
        <taxon>Bacteria</taxon>
        <taxon>Bacillati</taxon>
        <taxon>Actinomycetota</taxon>
        <taxon>Actinomycetes</taxon>
        <taxon>Micromonosporales</taxon>
        <taxon>Micromonosporaceae</taxon>
        <taxon>Plantactinospora</taxon>
    </lineage>
</organism>
<protein>
    <recommendedName>
        <fullName evidence="3">Peptidase MA-like domain-containing protein</fullName>
    </recommendedName>
</protein>